<dbReference type="PANTHER" id="PTHR30487:SF0">
    <property type="entry name" value="PREPILIN LEADER PEPTIDASE_N-METHYLTRANSFERASE-RELATED"/>
    <property type="match status" value="1"/>
</dbReference>
<name>A0ABU7RNU8_9ACTN</name>
<evidence type="ECO:0000313" key="4">
    <source>
        <dbReference type="EMBL" id="MEE6258177.1"/>
    </source>
</evidence>
<dbReference type="EMBL" id="JAZGQK010000006">
    <property type="protein sequence ID" value="MEE6258177.1"/>
    <property type="molecule type" value="Genomic_DNA"/>
</dbReference>
<reference evidence="4 5" key="1">
    <citation type="submission" date="2024-01" db="EMBL/GenBank/DDBJ databases">
        <title>Genome insights into Plantactinospora sonchi sp. nov.</title>
        <authorList>
            <person name="Wang L."/>
        </authorList>
    </citation>
    <scope>NUCLEOTIDE SEQUENCE [LARGE SCALE GENOMIC DNA]</scope>
    <source>
        <strain evidence="4 5">NEAU-QY2</strain>
    </source>
</reference>
<dbReference type="Pfam" id="PF01478">
    <property type="entry name" value="Peptidase_A24"/>
    <property type="match status" value="1"/>
</dbReference>
<keyword evidence="5" id="KW-1185">Reference proteome</keyword>
<dbReference type="RefSeq" id="WP_331213794.1">
    <property type="nucleotide sequence ID" value="NZ_JAZGQK010000006.1"/>
</dbReference>
<protein>
    <submittedName>
        <fullName evidence="4">A24 family peptidase</fullName>
        <ecNumber evidence="4">3.4.23.-</ecNumber>
    </submittedName>
</protein>
<feature type="transmembrane region" description="Helical" evidence="2">
    <location>
        <begin position="88"/>
        <end position="105"/>
    </location>
</feature>
<evidence type="ECO:0000256" key="1">
    <source>
        <dbReference type="ARBA" id="ARBA00005801"/>
    </source>
</evidence>
<feature type="transmembrane region" description="Helical" evidence="2">
    <location>
        <begin position="57"/>
        <end position="76"/>
    </location>
</feature>
<accession>A0ABU7RNU8</accession>
<dbReference type="PANTHER" id="PTHR30487">
    <property type="entry name" value="TYPE 4 PREPILIN-LIKE PROTEINS LEADER PEPTIDE-PROCESSING ENZYME"/>
    <property type="match status" value="1"/>
</dbReference>
<organism evidence="4 5">
    <name type="scientific">Plantactinospora sonchi</name>
    <dbReference type="NCBI Taxonomy" id="1544735"/>
    <lineage>
        <taxon>Bacteria</taxon>
        <taxon>Bacillati</taxon>
        <taxon>Actinomycetota</taxon>
        <taxon>Actinomycetes</taxon>
        <taxon>Micromonosporales</taxon>
        <taxon>Micromonosporaceae</taxon>
        <taxon>Plantactinospora</taxon>
    </lineage>
</organism>
<dbReference type="GO" id="GO:0016787">
    <property type="term" value="F:hydrolase activity"/>
    <property type="evidence" value="ECO:0007669"/>
    <property type="project" value="UniProtKB-KW"/>
</dbReference>
<dbReference type="InterPro" id="IPR050882">
    <property type="entry name" value="Prepilin_peptidase/N-MTase"/>
</dbReference>
<feature type="transmembrane region" description="Helical" evidence="2">
    <location>
        <begin position="112"/>
        <end position="130"/>
    </location>
</feature>
<keyword evidence="2" id="KW-1133">Transmembrane helix</keyword>
<dbReference type="Gene3D" id="1.20.120.1220">
    <property type="match status" value="1"/>
</dbReference>
<gene>
    <name evidence="4" type="ORF">V1633_06670</name>
</gene>
<keyword evidence="4" id="KW-0378">Hydrolase</keyword>
<dbReference type="InterPro" id="IPR000045">
    <property type="entry name" value="Prepilin_IV_endopep_pep"/>
</dbReference>
<comment type="similarity">
    <text evidence="1">Belongs to the peptidase A24 family.</text>
</comment>
<sequence>MILTVAPLLRRLVAVEGVPADRPRRSGCDTCGTPLGPTGPLRAVSPLARCAGCGVRLGAAPFAVELLLLLAVAVLLLADRPGPETLAFAWFAGCAVPLVLIDLAVHRLPDRLTCPAAGGTLALLGLAALLGDDLGAWRRALLAGVGAAVLFALTTVLFGRRGFGLGDAKLALSAVAVLGWLGWSAVVVGLTLAFLGSALCGLALLLARRIGWRDHLPFGPFLIVGTFGALALSSGW</sequence>
<dbReference type="EC" id="3.4.23.-" evidence="4"/>
<proteinExistence type="inferred from homology"/>
<comment type="caution">
    <text evidence="4">The sequence shown here is derived from an EMBL/GenBank/DDBJ whole genome shotgun (WGS) entry which is preliminary data.</text>
</comment>
<feature type="domain" description="Prepilin type IV endopeptidase peptidase" evidence="3">
    <location>
        <begin position="92"/>
        <end position="204"/>
    </location>
</feature>
<keyword evidence="2" id="KW-0472">Membrane</keyword>
<keyword evidence="2" id="KW-0812">Transmembrane</keyword>
<feature type="transmembrane region" description="Helical" evidence="2">
    <location>
        <begin position="170"/>
        <end position="195"/>
    </location>
</feature>
<feature type="transmembrane region" description="Helical" evidence="2">
    <location>
        <begin position="136"/>
        <end position="158"/>
    </location>
</feature>
<evidence type="ECO:0000313" key="5">
    <source>
        <dbReference type="Proteomes" id="UP001332243"/>
    </source>
</evidence>
<evidence type="ECO:0000256" key="2">
    <source>
        <dbReference type="SAM" id="Phobius"/>
    </source>
</evidence>
<dbReference type="Proteomes" id="UP001332243">
    <property type="component" value="Unassembled WGS sequence"/>
</dbReference>
<evidence type="ECO:0000259" key="3">
    <source>
        <dbReference type="Pfam" id="PF01478"/>
    </source>
</evidence>
<feature type="transmembrane region" description="Helical" evidence="2">
    <location>
        <begin position="215"/>
        <end position="233"/>
    </location>
</feature>